<evidence type="ECO:0000256" key="3">
    <source>
        <dbReference type="ARBA" id="ARBA00023015"/>
    </source>
</evidence>
<dbReference type="CDD" id="cd01949">
    <property type="entry name" value="GGDEF"/>
    <property type="match status" value="1"/>
</dbReference>
<feature type="domain" description="GGDEF" evidence="9">
    <location>
        <begin position="154"/>
        <end position="309"/>
    </location>
</feature>
<dbReference type="InterPro" id="IPR011006">
    <property type="entry name" value="CheY-like_superfamily"/>
</dbReference>
<evidence type="ECO:0000256" key="6">
    <source>
        <dbReference type="PROSITE-ProRule" id="PRU00169"/>
    </source>
</evidence>
<dbReference type="NCBIfam" id="TIGR00254">
    <property type="entry name" value="GGDEF"/>
    <property type="match status" value="1"/>
</dbReference>
<keyword evidence="1 6" id="KW-0597">Phosphoprotein</keyword>
<evidence type="ECO:0000256" key="1">
    <source>
        <dbReference type="ARBA" id="ARBA00022553"/>
    </source>
</evidence>
<dbReference type="InterPro" id="IPR039420">
    <property type="entry name" value="WalR-like"/>
</dbReference>
<dbReference type="SMART" id="SM00448">
    <property type="entry name" value="REC"/>
    <property type="match status" value="1"/>
</dbReference>
<evidence type="ECO:0000259" key="9">
    <source>
        <dbReference type="PROSITE" id="PS50887"/>
    </source>
</evidence>
<evidence type="ECO:0000313" key="10">
    <source>
        <dbReference type="EMBL" id="TMQ72695.1"/>
    </source>
</evidence>
<feature type="region of interest" description="Disordered" evidence="7">
    <location>
        <begin position="298"/>
        <end position="323"/>
    </location>
</feature>
<dbReference type="InterPro" id="IPR043128">
    <property type="entry name" value="Rev_trsase/Diguanyl_cyclase"/>
</dbReference>
<dbReference type="SMART" id="SM00267">
    <property type="entry name" value="GGDEF"/>
    <property type="match status" value="1"/>
</dbReference>
<gene>
    <name evidence="10" type="ORF">E6K81_06715</name>
</gene>
<sequence>MSKPRILVAEDERHVREPLVILLNNADYDVIEAADGQMALEAAQHMLPDLIILDVMMPHMDGHEVCRRLRASHVTRNIPIIMLTARSEEESRLTGLEGGANDYIIKPWNKRELELRIKNALELSRLQRSASPLTGLPGNHALNEELKLRILRGKPFAMLQIDIDHFKSFNDYYNYQRGDQAIQAVARIIMEAADKHGNGEDFVGHIGGDDFVLITLPERAEAAGEDIIEVFNRVTPNLYDAEDIQRGHIEVRNRQKIMEKFPLMSLTIAMVSTDRVPVSHLAELLDIAQELKSHGKGIPGSVLVGERRTRGDNGPAGESRKVA</sequence>
<feature type="modified residue" description="4-aspartylphosphate" evidence="6">
    <location>
        <position position="54"/>
    </location>
</feature>
<evidence type="ECO:0000256" key="5">
    <source>
        <dbReference type="ARBA" id="ARBA00023163"/>
    </source>
</evidence>
<dbReference type="InterPro" id="IPR000160">
    <property type="entry name" value="GGDEF_dom"/>
</dbReference>
<comment type="caution">
    <text evidence="10">The sequence shown here is derived from an EMBL/GenBank/DDBJ whole genome shotgun (WGS) entry which is preliminary data.</text>
</comment>
<feature type="domain" description="Response regulatory" evidence="8">
    <location>
        <begin position="5"/>
        <end position="121"/>
    </location>
</feature>
<dbReference type="CDD" id="cd17574">
    <property type="entry name" value="REC_OmpR"/>
    <property type="match status" value="1"/>
</dbReference>
<dbReference type="PANTHER" id="PTHR48111">
    <property type="entry name" value="REGULATOR OF RPOS"/>
    <property type="match status" value="1"/>
</dbReference>
<dbReference type="Proteomes" id="UP000319771">
    <property type="component" value="Unassembled WGS sequence"/>
</dbReference>
<accession>A0A538U9X1</accession>
<dbReference type="GO" id="GO:0000156">
    <property type="term" value="F:phosphorelay response regulator activity"/>
    <property type="evidence" value="ECO:0007669"/>
    <property type="project" value="TreeGrafter"/>
</dbReference>
<dbReference type="AlphaFoldDB" id="A0A538U9X1"/>
<reference evidence="10 11" key="1">
    <citation type="journal article" date="2019" name="Nat. Microbiol.">
        <title>Mediterranean grassland soil C-N compound turnover is dependent on rainfall and depth, and is mediated by genomically divergent microorganisms.</title>
        <authorList>
            <person name="Diamond S."/>
            <person name="Andeer P.F."/>
            <person name="Li Z."/>
            <person name="Crits-Christoph A."/>
            <person name="Burstein D."/>
            <person name="Anantharaman K."/>
            <person name="Lane K.R."/>
            <person name="Thomas B.C."/>
            <person name="Pan C."/>
            <person name="Northen T.R."/>
            <person name="Banfield J.F."/>
        </authorList>
    </citation>
    <scope>NUCLEOTIDE SEQUENCE [LARGE SCALE GENOMIC DNA]</scope>
    <source>
        <strain evidence="10">WS_11</strain>
    </source>
</reference>
<evidence type="ECO:0000313" key="11">
    <source>
        <dbReference type="Proteomes" id="UP000319771"/>
    </source>
</evidence>
<dbReference type="SUPFAM" id="SSF52172">
    <property type="entry name" value="CheY-like"/>
    <property type="match status" value="1"/>
</dbReference>
<dbReference type="EMBL" id="VBPB01000097">
    <property type="protein sequence ID" value="TMQ72695.1"/>
    <property type="molecule type" value="Genomic_DNA"/>
</dbReference>
<keyword evidence="5" id="KW-0804">Transcription</keyword>
<keyword evidence="4" id="KW-0238">DNA-binding</keyword>
<proteinExistence type="predicted"/>
<dbReference type="FunFam" id="3.40.50.2300:FF:000001">
    <property type="entry name" value="DNA-binding response regulator PhoB"/>
    <property type="match status" value="1"/>
</dbReference>
<dbReference type="GO" id="GO:0006355">
    <property type="term" value="P:regulation of DNA-templated transcription"/>
    <property type="evidence" value="ECO:0007669"/>
    <property type="project" value="TreeGrafter"/>
</dbReference>
<evidence type="ECO:0000256" key="4">
    <source>
        <dbReference type="ARBA" id="ARBA00023125"/>
    </source>
</evidence>
<dbReference type="PROSITE" id="PS50110">
    <property type="entry name" value="RESPONSE_REGULATORY"/>
    <property type="match status" value="1"/>
</dbReference>
<keyword evidence="2" id="KW-0902">Two-component regulatory system</keyword>
<name>A0A538U9X1_UNCEI</name>
<dbReference type="GO" id="GO:0000976">
    <property type="term" value="F:transcription cis-regulatory region binding"/>
    <property type="evidence" value="ECO:0007669"/>
    <property type="project" value="TreeGrafter"/>
</dbReference>
<evidence type="ECO:0000259" key="8">
    <source>
        <dbReference type="PROSITE" id="PS50110"/>
    </source>
</evidence>
<dbReference type="Pfam" id="PF00990">
    <property type="entry name" value="GGDEF"/>
    <property type="match status" value="1"/>
</dbReference>
<protein>
    <submittedName>
        <fullName evidence="10">Response regulator</fullName>
    </submittedName>
</protein>
<organism evidence="10 11">
    <name type="scientific">Eiseniibacteriota bacterium</name>
    <dbReference type="NCBI Taxonomy" id="2212470"/>
    <lineage>
        <taxon>Bacteria</taxon>
        <taxon>Candidatus Eiseniibacteriota</taxon>
    </lineage>
</organism>
<evidence type="ECO:0000256" key="2">
    <source>
        <dbReference type="ARBA" id="ARBA00023012"/>
    </source>
</evidence>
<dbReference type="Gene3D" id="3.40.50.2300">
    <property type="match status" value="1"/>
</dbReference>
<evidence type="ECO:0000256" key="7">
    <source>
        <dbReference type="SAM" id="MobiDB-lite"/>
    </source>
</evidence>
<dbReference type="GO" id="GO:0005829">
    <property type="term" value="C:cytosol"/>
    <property type="evidence" value="ECO:0007669"/>
    <property type="project" value="TreeGrafter"/>
</dbReference>
<dbReference type="PROSITE" id="PS50887">
    <property type="entry name" value="GGDEF"/>
    <property type="match status" value="1"/>
</dbReference>
<dbReference type="InterPro" id="IPR001789">
    <property type="entry name" value="Sig_transdc_resp-reg_receiver"/>
</dbReference>
<dbReference type="Gene3D" id="3.30.70.270">
    <property type="match status" value="1"/>
</dbReference>
<dbReference type="Pfam" id="PF00072">
    <property type="entry name" value="Response_reg"/>
    <property type="match status" value="1"/>
</dbReference>
<dbReference type="GO" id="GO:0032993">
    <property type="term" value="C:protein-DNA complex"/>
    <property type="evidence" value="ECO:0007669"/>
    <property type="project" value="TreeGrafter"/>
</dbReference>
<keyword evidence="3" id="KW-0805">Transcription regulation</keyword>
<dbReference type="PANTHER" id="PTHR48111:SF1">
    <property type="entry name" value="TWO-COMPONENT RESPONSE REGULATOR ORR33"/>
    <property type="match status" value="1"/>
</dbReference>